<organism evidence="1 2">
    <name type="scientific">Hypsizygus marmoreus</name>
    <name type="common">White beech mushroom</name>
    <name type="synonym">Agaricus marmoreus</name>
    <dbReference type="NCBI Taxonomy" id="39966"/>
    <lineage>
        <taxon>Eukaryota</taxon>
        <taxon>Fungi</taxon>
        <taxon>Dikarya</taxon>
        <taxon>Basidiomycota</taxon>
        <taxon>Agaricomycotina</taxon>
        <taxon>Agaricomycetes</taxon>
        <taxon>Agaricomycetidae</taxon>
        <taxon>Agaricales</taxon>
        <taxon>Tricholomatineae</taxon>
        <taxon>Lyophyllaceae</taxon>
        <taxon>Hypsizygus</taxon>
    </lineage>
</organism>
<dbReference type="OrthoDB" id="2995180at2759"/>
<dbReference type="Gene3D" id="1.20.1280.50">
    <property type="match status" value="1"/>
</dbReference>
<evidence type="ECO:0000313" key="2">
    <source>
        <dbReference type="Proteomes" id="UP000076154"/>
    </source>
</evidence>
<proteinExistence type="predicted"/>
<dbReference type="Proteomes" id="UP000076154">
    <property type="component" value="Unassembled WGS sequence"/>
</dbReference>
<dbReference type="EMBL" id="LUEZ02000043">
    <property type="protein sequence ID" value="RDB24556.1"/>
    <property type="molecule type" value="Genomic_DNA"/>
</dbReference>
<dbReference type="InterPro" id="IPR032675">
    <property type="entry name" value="LRR_dom_sf"/>
</dbReference>
<dbReference type="InParanoid" id="A0A369K0R5"/>
<keyword evidence="2" id="KW-1185">Reference proteome</keyword>
<comment type="caution">
    <text evidence="1">The sequence shown here is derived from an EMBL/GenBank/DDBJ whole genome shotgun (WGS) entry which is preliminary data.</text>
</comment>
<gene>
    <name evidence="1" type="ORF">Hypma_008325</name>
</gene>
<dbReference type="STRING" id="39966.A0A369K0R5"/>
<name>A0A369K0R5_HYPMA</name>
<accession>A0A369K0R5</accession>
<reference evidence="1" key="1">
    <citation type="submission" date="2018-04" db="EMBL/GenBank/DDBJ databases">
        <title>Whole genome sequencing of Hypsizygus marmoreus.</title>
        <authorList>
            <person name="Choi I.-G."/>
            <person name="Min B."/>
            <person name="Kim J.-G."/>
            <person name="Kim S."/>
            <person name="Oh Y.-L."/>
            <person name="Kong W.-S."/>
            <person name="Park H."/>
            <person name="Jeong J."/>
            <person name="Song E.-S."/>
        </authorList>
    </citation>
    <scope>NUCLEOTIDE SEQUENCE [LARGE SCALE GENOMIC DNA]</scope>
    <source>
        <strain evidence="1">51987-8</strain>
    </source>
</reference>
<evidence type="ECO:0000313" key="1">
    <source>
        <dbReference type="EMBL" id="RDB24556.1"/>
    </source>
</evidence>
<dbReference type="Gene3D" id="3.80.10.10">
    <property type="entry name" value="Ribonuclease Inhibitor"/>
    <property type="match status" value="1"/>
</dbReference>
<dbReference type="AlphaFoldDB" id="A0A369K0R5"/>
<sequence length="481" mass="54964">MADASLQQITTDVMEINNLPSDMMGEIFLHCVASSASCSLSRRKAPLNLTWVCRSWRQLAYDTPRLWTMLKLSDAHCEIPQLELAIRSWTDLARRHSLSLEYNIPHYTPPILHKILLPLSDRLCHLNLNIRMSQYIALLDHLPLRLPLLESIALKNSRADDDQYNSFVLDLSSCPHLRDVVLEAVPRPGRSGYMVALAIPWAQLTTLKFITTQLPPSCAISILAECTNIVTFETSMAVVPSELMEARPARLPFVLSHLKFLTISWCLWRPRYGYVVNVPILTSLTAPALSRLNLLTVRTRSDVLAEALYEMHQRSQFDLEHFSLAGDLVLDTQDLPKFFRVTPKLRSLRLDLENTLEHRRLVKILAFRLTKKHNLLPELVSLELSMHRFHGRNTVISEGQQMWPGNSKIITTLIQSRTWGDKPSPYAQVGLSQLARVVLGTRRRLGVKDWSIRKENVTLERVVEELRAKGLALEMPIEYVH</sequence>
<dbReference type="SUPFAM" id="SSF52047">
    <property type="entry name" value="RNI-like"/>
    <property type="match status" value="1"/>
</dbReference>
<protein>
    <submittedName>
        <fullName evidence="1">Uncharacterized protein</fullName>
    </submittedName>
</protein>